<dbReference type="PANTHER" id="PTHR30032:SF4">
    <property type="entry name" value="AMIDASE ENHANCER"/>
    <property type="match status" value="1"/>
</dbReference>
<dbReference type="Proteomes" id="UP000214975">
    <property type="component" value="Chromosome"/>
</dbReference>
<dbReference type="NCBIfam" id="TIGR02870">
    <property type="entry name" value="spore_II_D"/>
    <property type="match status" value="1"/>
</dbReference>
<dbReference type="InterPro" id="IPR051922">
    <property type="entry name" value="Bact_Sporulation_Assoc"/>
</dbReference>
<dbReference type="GO" id="GO:0030288">
    <property type="term" value="C:outer membrane-bounded periplasmic space"/>
    <property type="evidence" value="ECO:0007669"/>
    <property type="project" value="TreeGrafter"/>
</dbReference>
<keyword evidence="1" id="KW-0472">Membrane</keyword>
<dbReference type="AlphaFoldDB" id="A0A223HXH8"/>
<evidence type="ECO:0000313" key="3">
    <source>
        <dbReference type="EMBL" id="AST57190.1"/>
    </source>
</evidence>
<name>A0A223HXH8_THETR</name>
<dbReference type="InterPro" id="IPR014225">
    <property type="entry name" value="Spore_II_D_firmicutes"/>
</dbReference>
<keyword evidence="1" id="KW-0812">Transmembrane</keyword>
<evidence type="ECO:0000259" key="2">
    <source>
        <dbReference type="Pfam" id="PF08486"/>
    </source>
</evidence>
<dbReference type="NCBIfam" id="TIGR02669">
    <property type="entry name" value="SpoIID_LytB"/>
    <property type="match status" value="1"/>
</dbReference>
<accession>A0A223HXH8</accession>
<dbReference type="RefSeq" id="WP_094397105.1">
    <property type="nucleotide sequence ID" value="NZ_CP016893.1"/>
</dbReference>
<dbReference type="Pfam" id="PF08486">
    <property type="entry name" value="SpoIID"/>
    <property type="match status" value="1"/>
</dbReference>
<organism evidence="3 4">
    <name type="scientific">Thermoanaerobacterium thermosaccharolyticum</name>
    <name type="common">Clostridium thermosaccharolyticum</name>
    <dbReference type="NCBI Taxonomy" id="1517"/>
    <lineage>
        <taxon>Bacteria</taxon>
        <taxon>Bacillati</taxon>
        <taxon>Bacillota</taxon>
        <taxon>Clostridia</taxon>
        <taxon>Thermoanaerobacterales</taxon>
        <taxon>Thermoanaerobacteraceae</taxon>
        <taxon>Thermoanaerobacterium</taxon>
    </lineage>
</organism>
<dbReference type="GO" id="GO:0030435">
    <property type="term" value="P:sporulation resulting in formation of a cellular spore"/>
    <property type="evidence" value="ECO:0007669"/>
    <property type="project" value="InterPro"/>
</dbReference>
<evidence type="ECO:0000313" key="4">
    <source>
        <dbReference type="Proteomes" id="UP000214975"/>
    </source>
</evidence>
<reference evidence="3 4" key="1">
    <citation type="submission" date="2016-08" db="EMBL/GenBank/DDBJ databases">
        <title>A novel genetic cassette of butanologenic Thermoanaerobacterium thermosaccharolyticum that directly convert cellulose to butanol.</title>
        <authorList>
            <person name="Li T."/>
            <person name="He J."/>
        </authorList>
    </citation>
    <scope>NUCLEOTIDE SEQUENCE [LARGE SCALE GENOMIC DNA]</scope>
    <source>
        <strain evidence="3 4">TG57</strain>
    </source>
</reference>
<gene>
    <name evidence="3" type="ORF">Thert_01082</name>
</gene>
<dbReference type="InterPro" id="IPR013486">
    <property type="entry name" value="SpoIID/LytB"/>
</dbReference>
<proteinExistence type="predicted"/>
<dbReference type="PANTHER" id="PTHR30032">
    <property type="entry name" value="N-ACETYLMURAMOYL-L-ALANINE AMIDASE-RELATED"/>
    <property type="match status" value="1"/>
</dbReference>
<evidence type="ECO:0000256" key="1">
    <source>
        <dbReference type="SAM" id="Phobius"/>
    </source>
</evidence>
<feature type="transmembrane region" description="Helical" evidence="1">
    <location>
        <begin position="6"/>
        <end position="27"/>
    </location>
</feature>
<dbReference type="InterPro" id="IPR013693">
    <property type="entry name" value="SpoIID/LytB_N"/>
</dbReference>
<keyword evidence="1" id="KW-1133">Transmembrane helix</keyword>
<sequence>MKYIAYGVILIIFATLVLPTIIVIGFIPVRSSTVQHSSVKLIKDGEMADFKTAEVKTSNDYNTINVYVVDQNKEVKMNLEDYLVGVVAAEMPADFEMEALKAQAVAARTYALSKEISVGGKGCDLHPGSDVCTDYKHCQAWISDDVMRSRWGDKYNLYRDKIVKAVNDTKDLVIVYNDALIEPAYHAISGGETEDAKNVWQENLPYLKSVPSPGEEVAQKFKTTVTVSSDEFVNRIKSRAPKAKISTKNLLGYIKNIKRTEAGHVLSLNIGGIDFTGTDIQDLFQLNSTNFSFSMRGNNVVINVIGYGHGVGMSQYGANAMAKGAKNFEDILKHYYTGVEIMRIDDLLKIKSAKA</sequence>
<protein>
    <submittedName>
        <fullName evidence="3">Stage II sporulation protein D</fullName>
    </submittedName>
</protein>
<dbReference type="EMBL" id="CP016893">
    <property type="protein sequence ID" value="AST57190.1"/>
    <property type="molecule type" value="Genomic_DNA"/>
</dbReference>
<feature type="domain" description="Sporulation stage II protein D amidase enhancer LytB N-terminal" evidence="2">
    <location>
        <begin position="76"/>
        <end position="176"/>
    </location>
</feature>